<evidence type="ECO:0000256" key="1">
    <source>
        <dbReference type="SAM" id="Phobius"/>
    </source>
</evidence>
<dbReference type="InterPro" id="IPR032083">
    <property type="entry name" value="DUF4811"/>
</dbReference>
<proteinExistence type="predicted"/>
<dbReference type="EMBL" id="JBHSGD010000005">
    <property type="protein sequence ID" value="MFC4652375.1"/>
    <property type="molecule type" value="Genomic_DNA"/>
</dbReference>
<evidence type="ECO:0000313" key="3">
    <source>
        <dbReference type="Proteomes" id="UP001595987"/>
    </source>
</evidence>
<keyword evidence="3" id="KW-1185">Reference proteome</keyword>
<keyword evidence="1" id="KW-0472">Membrane</keyword>
<sequence>MLILALIIVFGILTFFGFMFLKNAAARYIVGGVSLIILALSVVMLTFHIRDNWGMKEVTTSTSHVVYTAGDKSAAYGMMIKAEIGKNTGNYVLIYRNDKNSKNPDTNFKPDEKNIVEAVKKSATYKQVAGNTAKVTTKTTRRVWKSDFFKVLFGIGDENKELVKQHSVVSVPKDTWLVLTADQVKELQKKAPEMAAAAKKEQEAQVQAAIQKALTEAVANVPAAQKEAAMAAAKPAVTEKVEAAAKAQMAELQNNPKAYAKLQVTQIRETLGIK</sequence>
<accession>A0ABV9JG50</accession>
<comment type="caution">
    <text evidence="2">The sequence shown here is derived from an EMBL/GenBank/DDBJ whole genome shotgun (WGS) entry which is preliminary data.</text>
</comment>
<gene>
    <name evidence="2" type="ORF">ACFO26_05575</name>
</gene>
<evidence type="ECO:0000313" key="2">
    <source>
        <dbReference type="EMBL" id="MFC4652375.1"/>
    </source>
</evidence>
<dbReference type="Pfam" id="PF16069">
    <property type="entry name" value="DUF4811"/>
    <property type="match status" value="1"/>
</dbReference>
<reference evidence="3" key="1">
    <citation type="journal article" date="2019" name="Int. J. Syst. Evol. Microbiol.">
        <title>The Global Catalogue of Microorganisms (GCM) 10K type strain sequencing project: providing services to taxonomists for standard genome sequencing and annotation.</title>
        <authorList>
            <consortium name="The Broad Institute Genomics Platform"/>
            <consortium name="The Broad Institute Genome Sequencing Center for Infectious Disease"/>
            <person name="Wu L."/>
            <person name="Ma J."/>
        </authorList>
    </citation>
    <scope>NUCLEOTIDE SEQUENCE [LARGE SCALE GENOMIC DNA]</scope>
    <source>
        <strain evidence="3">CCUG 63287</strain>
    </source>
</reference>
<protein>
    <submittedName>
        <fullName evidence="2">DUF4811 domain-containing protein</fullName>
    </submittedName>
</protein>
<feature type="transmembrane region" description="Helical" evidence="1">
    <location>
        <begin position="27"/>
        <end position="47"/>
    </location>
</feature>
<dbReference type="RefSeq" id="WP_213534942.1">
    <property type="nucleotide sequence ID" value="NZ_BOVQ01000004.1"/>
</dbReference>
<name>A0ABV9JG50_9LACT</name>
<keyword evidence="1" id="KW-1133">Transmembrane helix</keyword>
<keyword evidence="1" id="KW-0812">Transmembrane</keyword>
<organism evidence="2 3">
    <name type="scientific">Lactococcus nasutitermitis</name>
    <dbReference type="NCBI Taxonomy" id="1652957"/>
    <lineage>
        <taxon>Bacteria</taxon>
        <taxon>Bacillati</taxon>
        <taxon>Bacillota</taxon>
        <taxon>Bacilli</taxon>
        <taxon>Lactobacillales</taxon>
        <taxon>Streptococcaceae</taxon>
        <taxon>Lactococcus</taxon>
    </lineage>
</organism>
<dbReference type="Proteomes" id="UP001595987">
    <property type="component" value="Unassembled WGS sequence"/>
</dbReference>